<dbReference type="Pfam" id="PF21391">
    <property type="entry name" value="tyr_de_CO2_C"/>
    <property type="match status" value="1"/>
</dbReference>
<accession>A0A9N9D106</accession>
<feature type="domain" description="L-tyrosine decarboxylase C-terminal" evidence="1">
    <location>
        <begin position="76"/>
        <end position="174"/>
    </location>
</feature>
<proteinExistence type="predicted"/>
<comment type="caution">
    <text evidence="2">The sequence shown here is derived from an EMBL/GenBank/DDBJ whole genome shotgun (WGS) entry which is preliminary data.</text>
</comment>
<dbReference type="OrthoDB" id="2161780at2759"/>
<evidence type="ECO:0000313" key="2">
    <source>
        <dbReference type="EMBL" id="CAG8622331.1"/>
    </source>
</evidence>
<protein>
    <submittedName>
        <fullName evidence="2">11681_t:CDS:1</fullName>
    </submittedName>
</protein>
<reference evidence="2" key="1">
    <citation type="submission" date="2021-06" db="EMBL/GenBank/DDBJ databases">
        <authorList>
            <person name="Kallberg Y."/>
            <person name="Tangrot J."/>
            <person name="Rosling A."/>
        </authorList>
    </citation>
    <scope>NUCLEOTIDE SEQUENCE</scope>
    <source>
        <strain evidence="2">FL130A</strain>
    </source>
</reference>
<dbReference type="InterPro" id="IPR049373">
    <property type="entry name" value="TyrDC_C"/>
</dbReference>
<name>A0A9N9D106_9GLOM</name>
<keyword evidence="3" id="KW-1185">Reference proteome</keyword>
<dbReference type="AlphaFoldDB" id="A0A9N9D106"/>
<gene>
    <name evidence="2" type="ORF">ALEPTO_LOCUS9016</name>
</gene>
<evidence type="ECO:0000259" key="1">
    <source>
        <dbReference type="Pfam" id="PF21391"/>
    </source>
</evidence>
<evidence type="ECO:0000313" key="3">
    <source>
        <dbReference type="Proteomes" id="UP000789508"/>
    </source>
</evidence>
<sequence>MSSDDDDFIVISFNMLPAEKLNPQSPGKVKEQKKKSHELIVTKSNWNIVNSEEAQDLIKKVGSDIIINSFACNFKVDGELDKDVNEANFLNRRLSEKFSLTSYKQHNKDKPLTLSSTMFKQSDYGDCPTNFKNRLGLKGDQDLYVINNVDMTPWSTELNFITKLTKAFKEALEELVKLSIKRNTKNPNHPFHIPSNEKIYNYTIHPFFMQGTNEICLTHLSLFQLKTHHQVIIKVKIPEKVMKKYRELHKKDPLKVRILCSQDGITVNQIATEGNSFMIFITETFNPYVALKNPTADLKIQDNIIVKYTPIDPWKKFYDKLKTEKNWYEKDAVEESLGK</sequence>
<dbReference type="Proteomes" id="UP000789508">
    <property type="component" value="Unassembled WGS sequence"/>
</dbReference>
<organism evidence="2 3">
    <name type="scientific">Ambispora leptoticha</name>
    <dbReference type="NCBI Taxonomy" id="144679"/>
    <lineage>
        <taxon>Eukaryota</taxon>
        <taxon>Fungi</taxon>
        <taxon>Fungi incertae sedis</taxon>
        <taxon>Mucoromycota</taxon>
        <taxon>Glomeromycotina</taxon>
        <taxon>Glomeromycetes</taxon>
        <taxon>Archaeosporales</taxon>
        <taxon>Ambisporaceae</taxon>
        <taxon>Ambispora</taxon>
    </lineage>
</organism>
<dbReference type="EMBL" id="CAJVPS010006158">
    <property type="protein sequence ID" value="CAG8622331.1"/>
    <property type="molecule type" value="Genomic_DNA"/>
</dbReference>